<dbReference type="CDD" id="cd03024">
    <property type="entry name" value="DsbA_FrnE"/>
    <property type="match status" value="1"/>
</dbReference>
<proteinExistence type="predicted"/>
<dbReference type="InterPro" id="IPR001853">
    <property type="entry name" value="DSBA-like_thioredoxin_dom"/>
</dbReference>
<keyword evidence="3" id="KW-1185">Reference proteome</keyword>
<name>A0AAD5RSH6_9PEZI</name>
<evidence type="ECO:0000313" key="3">
    <source>
        <dbReference type="Proteomes" id="UP001201980"/>
    </source>
</evidence>
<evidence type="ECO:0000259" key="1">
    <source>
        <dbReference type="Pfam" id="PF01323"/>
    </source>
</evidence>
<dbReference type="InterPro" id="IPR036249">
    <property type="entry name" value="Thioredoxin-like_sf"/>
</dbReference>
<feature type="domain" description="DSBA-like thioredoxin" evidence="1">
    <location>
        <begin position="6"/>
        <end position="211"/>
    </location>
</feature>
<gene>
    <name evidence="2" type="ORF">MKZ38_000762</name>
</gene>
<dbReference type="PANTHER" id="PTHR13887:SF41">
    <property type="entry name" value="THIOREDOXIN SUPERFAMILY PROTEIN"/>
    <property type="match status" value="1"/>
</dbReference>
<evidence type="ECO:0000313" key="2">
    <source>
        <dbReference type="EMBL" id="KAJ2902296.1"/>
    </source>
</evidence>
<protein>
    <submittedName>
        <fullName evidence="2">Dsba oxidoreductase protein</fullName>
    </submittedName>
</protein>
<dbReference type="Gene3D" id="3.40.30.10">
    <property type="entry name" value="Glutaredoxin"/>
    <property type="match status" value="1"/>
</dbReference>
<dbReference type="GO" id="GO:0016491">
    <property type="term" value="F:oxidoreductase activity"/>
    <property type="evidence" value="ECO:0007669"/>
    <property type="project" value="InterPro"/>
</dbReference>
<dbReference type="Pfam" id="PF01323">
    <property type="entry name" value="DSBA"/>
    <property type="match status" value="1"/>
</dbReference>
<dbReference type="EMBL" id="JAKWBI020000117">
    <property type="protein sequence ID" value="KAJ2902296.1"/>
    <property type="molecule type" value="Genomic_DNA"/>
</dbReference>
<dbReference type="PANTHER" id="PTHR13887">
    <property type="entry name" value="GLUTATHIONE S-TRANSFERASE KAPPA"/>
    <property type="match status" value="1"/>
</dbReference>
<reference evidence="2" key="1">
    <citation type="submission" date="2022-07" db="EMBL/GenBank/DDBJ databases">
        <title>Draft genome sequence of Zalerion maritima ATCC 34329, a (micro)plastics degrading marine fungus.</title>
        <authorList>
            <person name="Paco A."/>
            <person name="Goncalves M.F.M."/>
            <person name="Rocha-Santos T.A.P."/>
            <person name="Alves A."/>
        </authorList>
    </citation>
    <scope>NUCLEOTIDE SEQUENCE</scope>
    <source>
        <strain evidence="2">ATCC 34329</strain>
    </source>
</reference>
<dbReference type="Proteomes" id="UP001201980">
    <property type="component" value="Unassembled WGS sequence"/>
</dbReference>
<dbReference type="AlphaFoldDB" id="A0AAD5RSH6"/>
<dbReference type="SUPFAM" id="SSF52833">
    <property type="entry name" value="Thioredoxin-like"/>
    <property type="match status" value="1"/>
</dbReference>
<comment type="caution">
    <text evidence="2">The sequence shown here is derived from an EMBL/GenBank/DDBJ whole genome shotgun (WGS) entry which is preliminary data.</text>
</comment>
<accession>A0AAD5RSH6</accession>
<sequence length="221" mass="24188">MTTFHIKVVSDNVCPFCYLGKMRLEKAINLHKKVIPGGSSDIFVIDWSAYQLDPSLAKTPVPVKVRMEEKFGADKLQAMNRRLSRLGLADGINFTSEGMLGNTRDSHRLIQLSKSKGNETENRVVSEVMRSYFEEGGDITSHKMLAAAAEKGGLDRSEVEIYLAGSDGGSEVDRECREAVSNGIRGVPNFLINGKYQVDGAQDVQTFLEALSQAKGLGVDS</sequence>
<organism evidence="2 3">
    <name type="scientific">Zalerion maritima</name>
    <dbReference type="NCBI Taxonomy" id="339359"/>
    <lineage>
        <taxon>Eukaryota</taxon>
        <taxon>Fungi</taxon>
        <taxon>Dikarya</taxon>
        <taxon>Ascomycota</taxon>
        <taxon>Pezizomycotina</taxon>
        <taxon>Sordariomycetes</taxon>
        <taxon>Lulworthiomycetidae</taxon>
        <taxon>Lulworthiales</taxon>
        <taxon>Lulworthiaceae</taxon>
        <taxon>Zalerion</taxon>
    </lineage>
</organism>